<dbReference type="EMBL" id="BONE01000011">
    <property type="protein sequence ID" value="GIF72414.1"/>
    <property type="molecule type" value="Genomic_DNA"/>
</dbReference>
<dbReference type="PANTHER" id="PTHR11533:SF297">
    <property type="entry name" value="AMINOPEPTIDASE N"/>
    <property type="match status" value="1"/>
</dbReference>
<keyword evidence="10" id="KW-0482">Metalloprotease</keyword>
<evidence type="ECO:0000256" key="5">
    <source>
        <dbReference type="ARBA" id="ARBA00015611"/>
    </source>
</evidence>
<evidence type="ECO:0000259" key="14">
    <source>
        <dbReference type="Pfam" id="PF01433"/>
    </source>
</evidence>
<protein>
    <recommendedName>
        <fullName evidence="5">Aminopeptidase N</fullName>
        <ecNumber evidence="4">3.4.11.2</ecNumber>
    </recommendedName>
    <alternativeName>
        <fullName evidence="11">Alanine aminopeptidase</fullName>
    </alternativeName>
    <alternativeName>
        <fullName evidence="12">Lysyl aminopeptidase</fullName>
    </alternativeName>
</protein>
<dbReference type="RefSeq" id="WP_203711889.1">
    <property type="nucleotide sequence ID" value="NZ_BONE01000011.1"/>
</dbReference>
<comment type="caution">
    <text evidence="16">The sequence shown here is derived from an EMBL/GenBank/DDBJ whole genome shotgun (WGS) entry which is preliminary data.</text>
</comment>
<gene>
    <name evidence="16" type="ORF">Asi02nite_19320</name>
</gene>
<dbReference type="InterPro" id="IPR001930">
    <property type="entry name" value="Peptidase_M1"/>
</dbReference>
<evidence type="ECO:0000313" key="16">
    <source>
        <dbReference type="EMBL" id="GIF72414.1"/>
    </source>
</evidence>
<reference evidence="16 17" key="1">
    <citation type="submission" date="2021-01" db="EMBL/GenBank/DDBJ databases">
        <title>Whole genome shotgun sequence of Asanoa siamensis NBRC 107932.</title>
        <authorList>
            <person name="Komaki H."/>
            <person name="Tamura T."/>
        </authorList>
    </citation>
    <scope>NUCLEOTIDE SEQUENCE [LARGE SCALE GENOMIC DNA]</scope>
    <source>
        <strain evidence="16 17">NBRC 107932</strain>
    </source>
</reference>
<evidence type="ECO:0000256" key="13">
    <source>
        <dbReference type="SAM" id="SignalP"/>
    </source>
</evidence>
<dbReference type="PRINTS" id="PR00756">
    <property type="entry name" value="ALADIPTASE"/>
</dbReference>
<dbReference type="InterPro" id="IPR014782">
    <property type="entry name" value="Peptidase_M1_dom"/>
</dbReference>
<evidence type="ECO:0000256" key="7">
    <source>
        <dbReference type="ARBA" id="ARBA00022723"/>
    </source>
</evidence>
<dbReference type="InterPro" id="IPR050344">
    <property type="entry name" value="Peptidase_M1_aminopeptidases"/>
</dbReference>
<feature type="domain" description="Aminopeptidase N-like N-terminal" evidence="15">
    <location>
        <begin position="56"/>
        <end position="227"/>
    </location>
</feature>
<evidence type="ECO:0000256" key="3">
    <source>
        <dbReference type="ARBA" id="ARBA00010136"/>
    </source>
</evidence>
<evidence type="ECO:0000256" key="2">
    <source>
        <dbReference type="ARBA" id="ARBA00001947"/>
    </source>
</evidence>
<dbReference type="Gene3D" id="2.60.40.1730">
    <property type="entry name" value="tricorn interacting facor f3 domain"/>
    <property type="match status" value="1"/>
</dbReference>
<proteinExistence type="inferred from homology"/>
<dbReference type="Pfam" id="PF01433">
    <property type="entry name" value="Peptidase_M1"/>
    <property type="match status" value="1"/>
</dbReference>
<evidence type="ECO:0000259" key="15">
    <source>
        <dbReference type="Pfam" id="PF17900"/>
    </source>
</evidence>
<evidence type="ECO:0000256" key="1">
    <source>
        <dbReference type="ARBA" id="ARBA00000098"/>
    </source>
</evidence>
<evidence type="ECO:0000256" key="9">
    <source>
        <dbReference type="ARBA" id="ARBA00022833"/>
    </source>
</evidence>
<evidence type="ECO:0000256" key="8">
    <source>
        <dbReference type="ARBA" id="ARBA00022801"/>
    </source>
</evidence>
<sequence length="475" mass="51756">MHRRHTRAVAAAVAGLLLVTLSPAPASAGPRFTPGSPGIGDAYYPTYGNGGYDVAHYDLDVRYDPGSDLLTGKATIRARATQNLSSFNLDLIGLTVDRVTVDGRSAGWSRAGQELTIRPRGGLRDHRSFSVEVRYHGVPETFVLPGTDFQAGFMHTDDGAVVAGQPEVAAAWFPVNDHPRDRASYSFAITVPAGLEVICNGLPLGDTTRGGWTTSRWVQRTPMISYLATATIGEFDVETTWHDGRPTIIAIDSDLPPGFADDAVGRTDEITDFLETKFGPYPFESNGAIVDDHPPLVFALENQTRSIYAASWFAPGVDPGETVVVAHELAHQWFGDLVAVDRWQDIWLNEGFATYAEWLWQEQLGLGTPQSIFDEFYAAPLSADYWDPPPGDPGTDQLFDGSVYTRGGMTVHALRVTVGDAAFWRIVRAWLAQNRFATGSTAEFVALAERVSGKQLDALFDAWLYQPGKPPHPGS</sequence>
<dbReference type="CDD" id="cd09603">
    <property type="entry name" value="M1_APN_like"/>
    <property type="match status" value="1"/>
</dbReference>
<keyword evidence="7" id="KW-0479">Metal-binding</keyword>
<feature type="chain" id="PRO_5045593408" description="Aminopeptidase N" evidence="13">
    <location>
        <begin position="29"/>
        <end position="475"/>
    </location>
</feature>
<comment type="catalytic activity">
    <reaction evidence="1">
        <text>Release of an N-terminal amino acid, Xaa-|-Yaa- from a peptide, amide or arylamide. Xaa is preferably Ala, but may be most amino acids including Pro (slow action). When a terminal hydrophobic residue is followed by a prolyl residue, the two may be released as an intact Xaa-Pro dipeptide.</text>
        <dbReference type="EC" id="3.4.11.2"/>
    </reaction>
</comment>
<dbReference type="InterPro" id="IPR042097">
    <property type="entry name" value="Aminopeptidase_N-like_N_sf"/>
</dbReference>
<dbReference type="InterPro" id="IPR045357">
    <property type="entry name" value="Aminopeptidase_N-like_N"/>
</dbReference>
<dbReference type="EC" id="3.4.11.2" evidence="4"/>
<dbReference type="InterPro" id="IPR027268">
    <property type="entry name" value="Peptidase_M4/M1_CTD_sf"/>
</dbReference>
<name>A0ABQ4CMB0_9ACTN</name>
<dbReference type="Proteomes" id="UP000604117">
    <property type="component" value="Unassembled WGS sequence"/>
</dbReference>
<keyword evidence="13" id="KW-0732">Signal</keyword>
<dbReference type="Pfam" id="PF17900">
    <property type="entry name" value="Peptidase_M1_N"/>
    <property type="match status" value="1"/>
</dbReference>
<keyword evidence="17" id="KW-1185">Reference proteome</keyword>
<keyword evidence="9" id="KW-0862">Zinc</keyword>
<evidence type="ECO:0000313" key="17">
    <source>
        <dbReference type="Proteomes" id="UP000604117"/>
    </source>
</evidence>
<feature type="domain" description="Peptidase M1 membrane alanine aminopeptidase" evidence="14">
    <location>
        <begin position="322"/>
        <end position="463"/>
    </location>
</feature>
<accession>A0ABQ4CMB0</accession>
<comment type="similarity">
    <text evidence="3">Belongs to the peptidase M1 family.</text>
</comment>
<evidence type="ECO:0000256" key="6">
    <source>
        <dbReference type="ARBA" id="ARBA00022670"/>
    </source>
</evidence>
<evidence type="ECO:0000256" key="4">
    <source>
        <dbReference type="ARBA" id="ARBA00012564"/>
    </source>
</evidence>
<dbReference type="Gene3D" id="1.10.390.10">
    <property type="entry name" value="Neutral Protease Domain 2"/>
    <property type="match status" value="1"/>
</dbReference>
<feature type="signal peptide" evidence="13">
    <location>
        <begin position="1"/>
        <end position="28"/>
    </location>
</feature>
<evidence type="ECO:0000256" key="11">
    <source>
        <dbReference type="ARBA" id="ARBA00029811"/>
    </source>
</evidence>
<dbReference type="SUPFAM" id="SSF55486">
    <property type="entry name" value="Metalloproteases ('zincins'), catalytic domain"/>
    <property type="match status" value="1"/>
</dbReference>
<dbReference type="SUPFAM" id="SSF63737">
    <property type="entry name" value="Leukotriene A4 hydrolase N-terminal domain"/>
    <property type="match status" value="1"/>
</dbReference>
<keyword evidence="6" id="KW-0645">Protease</keyword>
<dbReference type="PANTHER" id="PTHR11533">
    <property type="entry name" value="PROTEASE M1 ZINC METALLOPROTEASE"/>
    <property type="match status" value="1"/>
</dbReference>
<comment type="cofactor">
    <cofactor evidence="2">
        <name>Zn(2+)</name>
        <dbReference type="ChEBI" id="CHEBI:29105"/>
    </cofactor>
</comment>
<keyword evidence="8" id="KW-0378">Hydrolase</keyword>
<evidence type="ECO:0000256" key="10">
    <source>
        <dbReference type="ARBA" id="ARBA00023049"/>
    </source>
</evidence>
<evidence type="ECO:0000256" key="12">
    <source>
        <dbReference type="ARBA" id="ARBA00031533"/>
    </source>
</evidence>
<organism evidence="16 17">
    <name type="scientific">Asanoa siamensis</name>
    <dbReference type="NCBI Taxonomy" id="926357"/>
    <lineage>
        <taxon>Bacteria</taxon>
        <taxon>Bacillati</taxon>
        <taxon>Actinomycetota</taxon>
        <taxon>Actinomycetes</taxon>
        <taxon>Micromonosporales</taxon>
        <taxon>Micromonosporaceae</taxon>
        <taxon>Asanoa</taxon>
    </lineage>
</organism>